<sequence>MRVSLREQMPYGSEEFYGASEQKHQQAVMEFVRQELPRELSLDIFAIPNGGSRNKLEAQNMKAEGVLSGVLDLFCSVPGGNYHGLFIEMKKPKGGEISLNQIDFINRKRSLNYLAFVCVDWFQAVNLLKWYLSGYLNLVTDNNKYQEYETISLGSLCACGLDLKAQLDGVYPCRIEKPKPNARP</sequence>
<dbReference type="InterPro" id="IPR011856">
    <property type="entry name" value="tRNA_endonuc-like_dom_sf"/>
</dbReference>
<organism evidence="1 2">
    <name type="scientific">Serratia phage vB_SmaS_Rovert</name>
    <dbReference type="NCBI Taxonomy" id="2777363"/>
    <lineage>
        <taxon>Viruses</taxon>
        <taxon>Duplodnaviria</taxon>
        <taxon>Heunggongvirae</taxon>
        <taxon>Uroviricota</taxon>
        <taxon>Caudoviricetes</taxon>
        <taxon>Rovertvirus</taxon>
        <taxon>Rovertvirus rovert</taxon>
    </lineage>
</organism>
<dbReference type="GeneID" id="80456999"/>
<reference evidence="1 2" key="1">
    <citation type="submission" date="2020-09" db="EMBL/GenBank/DDBJ databases">
        <authorList>
            <person name="Marshall N."/>
            <person name="Wilson M.E."/>
            <person name="Walker J.K."/>
            <person name="Johnson L."/>
            <person name="Sharma R."/>
            <person name="Carr E."/>
            <person name="Grose J.H."/>
        </authorList>
    </citation>
    <scope>NUCLEOTIDE SEQUENCE [LARGE SCALE GENOMIC DNA]</scope>
</reference>
<dbReference type="EMBL" id="MW021761">
    <property type="protein sequence ID" value="QPX75011.1"/>
    <property type="molecule type" value="Genomic_DNA"/>
</dbReference>
<proteinExistence type="predicted"/>
<dbReference type="Proteomes" id="UP000595249">
    <property type="component" value="Segment"/>
</dbReference>
<dbReference type="KEGG" id="vg:80456999"/>
<keyword evidence="2" id="KW-1185">Reference proteome</keyword>
<dbReference type="Gene3D" id="3.40.1350.10">
    <property type="match status" value="1"/>
</dbReference>
<accession>A0A7T3TKY1</accession>
<name>A0A7T3TKY1_9CAUD</name>
<dbReference type="GO" id="GO:0003676">
    <property type="term" value="F:nucleic acid binding"/>
    <property type="evidence" value="ECO:0007669"/>
    <property type="project" value="InterPro"/>
</dbReference>
<dbReference type="RefSeq" id="YP_010774098.1">
    <property type="nucleotide sequence ID" value="NC_074751.1"/>
</dbReference>
<evidence type="ECO:0000313" key="1">
    <source>
        <dbReference type="EMBL" id="QPX75011.1"/>
    </source>
</evidence>
<protein>
    <submittedName>
        <fullName evidence="1">Putative VRR-NUC domain-containing protein</fullName>
    </submittedName>
</protein>
<evidence type="ECO:0000313" key="2">
    <source>
        <dbReference type="Proteomes" id="UP000595249"/>
    </source>
</evidence>